<evidence type="ECO:0000256" key="3">
    <source>
        <dbReference type="ARBA" id="ARBA00022771"/>
    </source>
</evidence>
<dbReference type="EMBL" id="JAPWTJ010001528">
    <property type="protein sequence ID" value="KAJ8971080.1"/>
    <property type="molecule type" value="Genomic_DNA"/>
</dbReference>
<dbReference type="InterPro" id="IPR037830">
    <property type="entry name" value="ZZZ3"/>
</dbReference>
<dbReference type="SMART" id="SM00717">
    <property type="entry name" value="SANT"/>
    <property type="match status" value="1"/>
</dbReference>
<dbReference type="InterPro" id="IPR001005">
    <property type="entry name" value="SANT/Myb"/>
</dbReference>
<evidence type="ECO:0000256" key="6">
    <source>
        <dbReference type="SAM" id="MobiDB-lite"/>
    </source>
</evidence>
<feature type="compositionally biased region" description="Basic and acidic residues" evidence="6">
    <location>
        <begin position="375"/>
        <end position="384"/>
    </location>
</feature>
<feature type="compositionally biased region" description="Polar residues" evidence="6">
    <location>
        <begin position="358"/>
        <end position="374"/>
    </location>
</feature>
<keyword evidence="3 5" id="KW-0863">Zinc-finger</keyword>
<evidence type="ECO:0000256" key="2">
    <source>
        <dbReference type="ARBA" id="ARBA00022723"/>
    </source>
</evidence>
<proteinExistence type="predicted"/>
<organism evidence="9 10">
    <name type="scientific">Molorchus minor</name>
    <dbReference type="NCBI Taxonomy" id="1323400"/>
    <lineage>
        <taxon>Eukaryota</taxon>
        <taxon>Metazoa</taxon>
        <taxon>Ecdysozoa</taxon>
        <taxon>Arthropoda</taxon>
        <taxon>Hexapoda</taxon>
        <taxon>Insecta</taxon>
        <taxon>Pterygota</taxon>
        <taxon>Neoptera</taxon>
        <taxon>Endopterygota</taxon>
        <taxon>Coleoptera</taxon>
        <taxon>Polyphaga</taxon>
        <taxon>Cucujiformia</taxon>
        <taxon>Chrysomeloidea</taxon>
        <taxon>Cerambycidae</taxon>
        <taxon>Lamiinae</taxon>
        <taxon>Monochamini</taxon>
        <taxon>Molorchus</taxon>
    </lineage>
</organism>
<dbReference type="CDD" id="cd00167">
    <property type="entry name" value="SANT"/>
    <property type="match status" value="1"/>
</dbReference>
<evidence type="ECO:0000256" key="5">
    <source>
        <dbReference type="PROSITE-ProRule" id="PRU00228"/>
    </source>
</evidence>
<dbReference type="Proteomes" id="UP001162164">
    <property type="component" value="Unassembled WGS sequence"/>
</dbReference>
<dbReference type="Pfam" id="PF00249">
    <property type="entry name" value="Myb_DNA-binding"/>
    <property type="match status" value="1"/>
</dbReference>
<dbReference type="InterPro" id="IPR000433">
    <property type="entry name" value="Znf_ZZ"/>
</dbReference>
<sequence length="428" mass="49463">MANNLNSPFIQEDDLFFFETDHLALKGNKDYCEVLKTLDFNQVVKIHKEALDNPLEVLEKIKNGSDLEIPPLAELPKIPVINFNKFDIPIPEDELKIIYSDSVNIKSEDDVKNMKQSHHNSRAWTPEEQKRLEELLVVYPPEPIEMRRFQKIAKALGNRTVQQVTSRVQKYFLKLYKAGLPIPGRIPKSSEKYKKSVLHKHQRHNHYLWKPTTFFPDLYVPVMMNDLDNIPGPSINTSSPSTSTSGSSNYLLPTEYHHNNDICSTKSESELQLGLLKRIRMEKLREQDGNHSSFQHIGFKCDYCDAEPIIGPRWHCTTCTNSVDYCMDCVLSQVYSDNAHPLHHKMTIFYSETESHSTPVSDSESYSGSANTKNYESDSNHSEDFDNEYNVLKYEVNDVNLDNNADYNLNLAENDYKSMKMEMNFDFE</sequence>
<reference evidence="9" key="1">
    <citation type="journal article" date="2023" name="Insect Mol. Biol.">
        <title>Genome sequencing provides insights into the evolution of gene families encoding plant cell wall-degrading enzymes in longhorned beetles.</title>
        <authorList>
            <person name="Shin N.R."/>
            <person name="Okamura Y."/>
            <person name="Kirsch R."/>
            <person name="Pauchet Y."/>
        </authorList>
    </citation>
    <scope>NUCLEOTIDE SEQUENCE</scope>
    <source>
        <strain evidence="9">MMC_N1</strain>
    </source>
</reference>
<dbReference type="Gene3D" id="3.30.60.90">
    <property type="match status" value="1"/>
</dbReference>
<dbReference type="InterPro" id="IPR043145">
    <property type="entry name" value="Znf_ZZ_sf"/>
</dbReference>
<dbReference type="Pfam" id="PF00569">
    <property type="entry name" value="ZZ"/>
    <property type="match status" value="1"/>
</dbReference>
<evidence type="ECO:0000259" key="8">
    <source>
        <dbReference type="PROSITE" id="PS51294"/>
    </source>
</evidence>
<dbReference type="Gene3D" id="1.10.10.60">
    <property type="entry name" value="Homeodomain-like"/>
    <property type="match status" value="1"/>
</dbReference>
<dbReference type="SUPFAM" id="SSF46689">
    <property type="entry name" value="Homeodomain-like"/>
    <property type="match status" value="1"/>
</dbReference>
<dbReference type="InterPro" id="IPR009057">
    <property type="entry name" value="Homeodomain-like_sf"/>
</dbReference>
<evidence type="ECO:0000313" key="9">
    <source>
        <dbReference type="EMBL" id="KAJ8971080.1"/>
    </source>
</evidence>
<evidence type="ECO:0000313" key="10">
    <source>
        <dbReference type="Proteomes" id="UP001162164"/>
    </source>
</evidence>
<accession>A0ABQ9J217</accession>
<dbReference type="InterPro" id="IPR017930">
    <property type="entry name" value="Myb_dom"/>
</dbReference>
<dbReference type="PROSITE" id="PS51294">
    <property type="entry name" value="HTH_MYB"/>
    <property type="match status" value="1"/>
</dbReference>
<feature type="domain" description="HTH myb-type" evidence="8">
    <location>
        <begin position="116"/>
        <end position="176"/>
    </location>
</feature>
<feature type="domain" description="ZZ-type" evidence="7">
    <location>
        <begin position="296"/>
        <end position="354"/>
    </location>
</feature>
<comment type="caution">
    <text evidence="9">The sequence shown here is derived from an EMBL/GenBank/DDBJ whole genome shotgun (WGS) entry which is preliminary data.</text>
</comment>
<keyword evidence="10" id="KW-1185">Reference proteome</keyword>
<comment type="subcellular location">
    <subcellularLocation>
        <location evidence="1">Nucleus</location>
    </subcellularLocation>
</comment>
<evidence type="ECO:0008006" key="11">
    <source>
        <dbReference type="Google" id="ProtNLM"/>
    </source>
</evidence>
<dbReference type="PANTHER" id="PTHR22705:SF0">
    <property type="entry name" value="ZZ-TYPE ZINC FINGER-CONTAINING PROTEIN 3"/>
    <property type="match status" value="1"/>
</dbReference>
<dbReference type="PANTHER" id="PTHR22705">
    <property type="entry name" value="ZINC FINGER, ZZ DOMAIN CONTAINING 3"/>
    <property type="match status" value="1"/>
</dbReference>
<gene>
    <name evidence="9" type="ORF">NQ317_014753</name>
</gene>
<keyword evidence="2" id="KW-0479">Metal-binding</keyword>
<evidence type="ECO:0000256" key="1">
    <source>
        <dbReference type="ARBA" id="ARBA00004123"/>
    </source>
</evidence>
<protein>
    <recommendedName>
        <fullName evidence="11">ZZ-type zinc finger-containing protein 3</fullName>
    </recommendedName>
</protein>
<keyword evidence="4" id="KW-0862">Zinc</keyword>
<evidence type="ECO:0000256" key="4">
    <source>
        <dbReference type="ARBA" id="ARBA00022833"/>
    </source>
</evidence>
<evidence type="ECO:0000259" key="7">
    <source>
        <dbReference type="PROSITE" id="PS50135"/>
    </source>
</evidence>
<dbReference type="PROSITE" id="PS50135">
    <property type="entry name" value="ZF_ZZ_2"/>
    <property type="match status" value="1"/>
</dbReference>
<name>A0ABQ9J217_9CUCU</name>
<feature type="region of interest" description="Disordered" evidence="6">
    <location>
        <begin position="358"/>
        <end position="384"/>
    </location>
</feature>
<dbReference type="SUPFAM" id="SSF57850">
    <property type="entry name" value="RING/U-box"/>
    <property type="match status" value="1"/>
</dbReference>